<sequence length="410" mass="44051">MTDQTHIIDRLSIQADGVIRTEDGTIYAPLTLPGEEITGEVAAGRIAQPKIVTPSASRVRPPCPHYRSCGGCSLQHGADEFVANWKASVVETALNARDIQAKVTEVMTSPANSRRRATLSGRRTKKGAQVGFHGRASGTITEISGCTLLRPELLAHLPTAEALTMAGASRKGELSMTLTLSEAGVEIACSGGKEISADLFTTLSEIAHKNGLARISWNGEMIAAIRPAWQAMGRAQVAPPPGAFLQATKEGEAALTEFVLENLGKAAKVVDLFSGSGTFTLPLASHADVHAVEAEAPMLEALDQGWRKAQGLHRVTHEVRDLFRRPLLPDELDRFDVIVIDPPRAGAESQIAEICSSKAKRIVHVSCSPITFSRDAKTLLEAGFVMEKLIAVDQFRWSAHIEIAALFTRC</sequence>
<dbReference type="GO" id="GO:0032259">
    <property type="term" value="P:methylation"/>
    <property type="evidence" value="ECO:0007669"/>
    <property type="project" value="UniProtKB-KW"/>
</dbReference>
<dbReference type="PANTHER" id="PTHR11061">
    <property type="entry name" value="RNA M5U METHYLTRANSFERASE"/>
    <property type="match status" value="1"/>
</dbReference>
<name>A0ABV1SGV6_9RHOB</name>
<dbReference type="PROSITE" id="PS01230">
    <property type="entry name" value="TRMA_1"/>
    <property type="match status" value="1"/>
</dbReference>
<comment type="similarity">
    <text evidence="6">Belongs to the class I-like SAM-binding methyltransferase superfamily. RNA M5U methyltransferase family.</text>
</comment>
<dbReference type="EMBL" id="JAYWLC010000006">
    <property type="protein sequence ID" value="MER5172113.1"/>
    <property type="molecule type" value="Genomic_DNA"/>
</dbReference>
<accession>A0ABV1SGV6</accession>
<evidence type="ECO:0000313" key="9">
    <source>
        <dbReference type="Proteomes" id="UP001438953"/>
    </source>
</evidence>
<keyword evidence="2 6" id="KW-0489">Methyltransferase</keyword>
<dbReference type="Gene3D" id="3.40.50.150">
    <property type="entry name" value="Vaccinia Virus protein VP39"/>
    <property type="match status" value="1"/>
</dbReference>
<keyword evidence="4 6" id="KW-0949">S-adenosyl-L-methionine</keyword>
<keyword evidence="1" id="KW-0004">4Fe-4S</keyword>
<dbReference type="Proteomes" id="UP001438953">
    <property type="component" value="Unassembled WGS sequence"/>
</dbReference>
<gene>
    <name evidence="8" type="ORF">VSX56_10025</name>
</gene>
<keyword evidence="9" id="KW-1185">Reference proteome</keyword>
<evidence type="ECO:0000256" key="2">
    <source>
        <dbReference type="ARBA" id="ARBA00022603"/>
    </source>
</evidence>
<keyword evidence="1" id="KW-0479">Metal-binding</keyword>
<dbReference type="InterPro" id="IPR010280">
    <property type="entry name" value="U5_MeTrfase_fam"/>
</dbReference>
<organism evidence="8 9">
    <name type="scientific">Thioclava kandeliae</name>
    <dbReference type="NCBI Taxonomy" id="3070818"/>
    <lineage>
        <taxon>Bacteria</taxon>
        <taxon>Pseudomonadati</taxon>
        <taxon>Pseudomonadota</taxon>
        <taxon>Alphaproteobacteria</taxon>
        <taxon>Rhodobacterales</taxon>
        <taxon>Paracoccaceae</taxon>
        <taxon>Thioclava</taxon>
    </lineage>
</organism>
<keyword evidence="5" id="KW-0411">Iron-sulfur</keyword>
<feature type="binding site" evidence="6">
    <location>
        <position position="246"/>
    </location>
    <ligand>
        <name>S-adenosyl-L-methionine</name>
        <dbReference type="ChEBI" id="CHEBI:59789"/>
    </ligand>
</feature>
<feature type="binding site" evidence="6">
    <location>
        <position position="273"/>
    </location>
    <ligand>
        <name>S-adenosyl-L-methionine</name>
        <dbReference type="ChEBI" id="CHEBI:59789"/>
    </ligand>
</feature>
<protein>
    <submittedName>
        <fullName evidence="8">RsmD family RNA methyltransferase</fullName>
    </submittedName>
</protein>
<keyword evidence="1" id="KW-0408">Iron</keyword>
<evidence type="ECO:0000256" key="1">
    <source>
        <dbReference type="ARBA" id="ARBA00022485"/>
    </source>
</evidence>
<evidence type="ECO:0000256" key="6">
    <source>
        <dbReference type="PROSITE-ProRule" id="PRU01024"/>
    </source>
</evidence>
<dbReference type="GO" id="GO:0008168">
    <property type="term" value="F:methyltransferase activity"/>
    <property type="evidence" value="ECO:0007669"/>
    <property type="project" value="UniProtKB-KW"/>
</dbReference>
<dbReference type="Gene3D" id="2.40.50.1070">
    <property type="match status" value="1"/>
</dbReference>
<dbReference type="InterPro" id="IPR029063">
    <property type="entry name" value="SAM-dependent_MTases_sf"/>
</dbReference>
<dbReference type="SUPFAM" id="SSF53335">
    <property type="entry name" value="S-adenosyl-L-methionine-dependent methyltransferases"/>
    <property type="match status" value="1"/>
</dbReference>
<feature type="active site" evidence="7">
    <location>
        <position position="367"/>
    </location>
</feature>
<dbReference type="InterPro" id="IPR030390">
    <property type="entry name" value="MeTrfase_TrmA_AS"/>
</dbReference>
<dbReference type="Pfam" id="PF05958">
    <property type="entry name" value="tRNA_U5-meth_tr"/>
    <property type="match status" value="1"/>
</dbReference>
<evidence type="ECO:0000313" key="8">
    <source>
        <dbReference type="EMBL" id="MER5172113.1"/>
    </source>
</evidence>
<dbReference type="PROSITE" id="PS51687">
    <property type="entry name" value="SAM_MT_RNA_M5U"/>
    <property type="match status" value="1"/>
</dbReference>
<dbReference type="PANTHER" id="PTHR11061:SF49">
    <property type="entry name" value="23S RRNA (URACIL(1939)-C(5))-METHYLTRANSFERASE RLMD"/>
    <property type="match status" value="1"/>
</dbReference>
<comment type="caution">
    <text evidence="8">The sequence shown here is derived from an EMBL/GenBank/DDBJ whole genome shotgun (WGS) entry which is preliminary data.</text>
</comment>
<keyword evidence="3 6" id="KW-0808">Transferase</keyword>
<feature type="active site" description="Nucleophile" evidence="6">
    <location>
        <position position="367"/>
    </location>
</feature>
<dbReference type="InterPro" id="IPR012340">
    <property type="entry name" value="NA-bd_OB-fold"/>
</dbReference>
<dbReference type="RefSeq" id="WP_350936786.1">
    <property type="nucleotide sequence ID" value="NZ_JAYWLC010000006.1"/>
</dbReference>
<evidence type="ECO:0000256" key="3">
    <source>
        <dbReference type="ARBA" id="ARBA00022679"/>
    </source>
</evidence>
<proteinExistence type="inferred from homology"/>
<reference evidence="8 9" key="1">
    <citation type="submission" date="2024-06" db="EMBL/GenBank/DDBJ databases">
        <title>Thioclava kandeliae sp. nov. from a rhizosphere soil sample of Kandelia candel in a mangrove.</title>
        <authorList>
            <person name="Mu T."/>
        </authorList>
    </citation>
    <scope>NUCLEOTIDE SEQUENCE [LARGE SCALE GENOMIC DNA]</scope>
    <source>
        <strain evidence="8 9">CPCC 100088</strain>
    </source>
</reference>
<dbReference type="CDD" id="cd02440">
    <property type="entry name" value="AdoMet_MTases"/>
    <property type="match status" value="1"/>
</dbReference>
<feature type="binding site" evidence="6">
    <location>
        <position position="341"/>
    </location>
    <ligand>
        <name>S-adenosyl-L-methionine</name>
        <dbReference type="ChEBI" id="CHEBI:59789"/>
    </ligand>
</feature>
<evidence type="ECO:0000256" key="5">
    <source>
        <dbReference type="ARBA" id="ARBA00023014"/>
    </source>
</evidence>
<dbReference type="Gene3D" id="2.40.50.140">
    <property type="entry name" value="Nucleic acid-binding proteins"/>
    <property type="match status" value="1"/>
</dbReference>
<evidence type="ECO:0000256" key="4">
    <source>
        <dbReference type="ARBA" id="ARBA00022691"/>
    </source>
</evidence>
<feature type="binding site" evidence="6">
    <location>
        <position position="293"/>
    </location>
    <ligand>
        <name>S-adenosyl-L-methionine</name>
        <dbReference type="ChEBI" id="CHEBI:59789"/>
    </ligand>
</feature>
<evidence type="ECO:0000256" key="7">
    <source>
        <dbReference type="PROSITE-ProRule" id="PRU10015"/>
    </source>
</evidence>